<dbReference type="EMBL" id="FLQV01002402">
    <property type="protein sequence ID" value="SBT01268.1"/>
    <property type="molecule type" value="Genomic_DNA"/>
</dbReference>
<accession>A0A1A8XAI0</accession>
<dbReference type="EMBL" id="FLQU01001176">
    <property type="protein sequence ID" value="SBS91819.1"/>
    <property type="molecule type" value="Genomic_DNA"/>
</dbReference>
<evidence type="ECO:0000313" key="2">
    <source>
        <dbReference type="EMBL" id="SBT01268.1"/>
    </source>
</evidence>
<gene>
    <name evidence="2" type="ORF">POVCU1_065620</name>
    <name evidence="1" type="ORF">POVCU2_0070220</name>
</gene>
<dbReference type="Proteomes" id="UP000078546">
    <property type="component" value="Unassembled WGS sequence"/>
</dbReference>
<evidence type="ECO:0000313" key="1">
    <source>
        <dbReference type="EMBL" id="SBS91819.1"/>
    </source>
</evidence>
<sequence length="328" mass="38698">MSVNLMDQNYEVVKSFSSYKSNLDMIKSMGETKYRNGCTTMVQEKLTNNPELIDLCIILKVYLYYYFLNRSGIIQSSNHCEYINYLLNDKLKDINYLDYRSSKFYHTLKEWDDDIYLWDLCDKKFYDINEYVLKKMKILYLLHEYFNKLKVTMEIPINDENYCSSAKKCVKLYNSTIGVCSLNSDTKFCREMQEFKKEYDRYTTTKNMCTEKTILQTPQEAHNVSRTGSYGYIFVTEENIGMLYMEGINQPSEKEINNFPTTSVVSGVCTTIAIFPIIYILHKFTPLGLLTQPLIRRKKKTWNNLEQQKNEFLLSCEKSNVNSGINEY</sequence>
<dbReference type="Proteomes" id="UP000078560">
    <property type="component" value="Unassembled WGS sequence"/>
</dbReference>
<protein>
    <submittedName>
        <fullName evidence="2">PIR Superfamily Protein</fullName>
    </submittedName>
</protein>
<evidence type="ECO:0000313" key="3">
    <source>
        <dbReference type="Proteomes" id="UP000078546"/>
    </source>
</evidence>
<reference evidence="3 4" key="1">
    <citation type="submission" date="2016-05" db="EMBL/GenBank/DDBJ databases">
        <authorList>
            <person name="Naeem Raeece"/>
        </authorList>
    </citation>
    <scope>NUCLEOTIDE SEQUENCE [LARGE SCALE GENOMIC DNA]</scope>
</reference>
<reference evidence="2" key="2">
    <citation type="submission" date="2016-05" db="EMBL/GenBank/DDBJ databases">
        <authorList>
            <person name="Lavstsen T."/>
            <person name="Jespersen J.S."/>
        </authorList>
    </citation>
    <scope>NUCLEOTIDE SEQUENCE [LARGE SCALE GENOMIC DNA]</scope>
</reference>
<evidence type="ECO:0000313" key="4">
    <source>
        <dbReference type="Proteomes" id="UP000078560"/>
    </source>
</evidence>
<dbReference type="InterPro" id="IPR008780">
    <property type="entry name" value="Plasmodium_Vir"/>
</dbReference>
<name>A0A1A8XAI0_PLAOA</name>
<dbReference type="AlphaFoldDB" id="A0A1A8XAI0"/>
<organism evidence="2 3">
    <name type="scientific">Plasmodium ovale curtisi</name>
    <dbReference type="NCBI Taxonomy" id="864141"/>
    <lineage>
        <taxon>Eukaryota</taxon>
        <taxon>Sar</taxon>
        <taxon>Alveolata</taxon>
        <taxon>Apicomplexa</taxon>
        <taxon>Aconoidasida</taxon>
        <taxon>Haemosporida</taxon>
        <taxon>Plasmodiidae</taxon>
        <taxon>Plasmodium</taxon>
        <taxon>Plasmodium (Plasmodium)</taxon>
    </lineage>
</organism>
<proteinExistence type="predicted"/>
<dbReference type="Pfam" id="PF05795">
    <property type="entry name" value="Plasmodium_Vir"/>
    <property type="match status" value="1"/>
</dbReference>